<organism evidence="2 3">
    <name type="scientific">Eutypa lata (strain UCR-EL1)</name>
    <name type="common">Grapevine dieback disease fungus</name>
    <name type="synonym">Eutypa armeniacae</name>
    <dbReference type="NCBI Taxonomy" id="1287681"/>
    <lineage>
        <taxon>Eukaryota</taxon>
        <taxon>Fungi</taxon>
        <taxon>Dikarya</taxon>
        <taxon>Ascomycota</taxon>
        <taxon>Pezizomycotina</taxon>
        <taxon>Sordariomycetes</taxon>
        <taxon>Xylariomycetidae</taxon>
        <taxon>Xylariales</taxon>
        <taxon>Diatrypaceae</taxon>
        <taxon>Eutypa</taxon>
    </lineage>
</organism>
<feature type="signal peptide" evidence="1">
    <location>
        <begin position="1"/>
        <end position="20"/>
    </location>
</feature>
<evidence type="ECO:0000313" key="2">
    <source>
        <dbReference type="EMBL" id="EMR72288.1"/>
    </source>
</evidence>
<dbReference type="OrthoDB" id="4668783at2759"/>
<keyword evidence="1" id="KW-0732">Signal</keyword>
<protein>
    <recommendedName>
        <fullName evidence="4">Secreted protein</fullName>
    </recommendedName>
</protein>
<evidence type="ECO:0000256" key="1">
    <source>
        <dbReference type="SAM" id="SignalP"/>
    </source>
</evidence>
<reference evidence="3" key="1">
    <citation type="journal article" date="2013" name="Genome Announc.">
        <title>Draft genome sequence of the grapevine dieback fungus Eutypa lata UCR-EL1.</title>
        <authorList>
            <person name="Blanco-Ulate B."/>
            <person name="Rolshausen P.E."/>
            <person name="Cantu D."/>
        </authorList>
    </citation>
    <scope>NUCLEOTIDE SEQUENCE [LARGE SCALE GENOMIC DNA]</scope>
    <source>
        <strain evidence="3">UCR-EL1</strain>
    </source>
</reference>
<accession>M7T5W8</accession>
<sequence length="282" mass="30887">MKAFTTTIAGLGLAATGALAQSSPPPQLPEISMIKSTASNQCAPGSTINVDIQPETLEFKLPAMFFGTTGHGRTDEVTLCDINVEFTSWWYQYRVAIKDVTYSGRLNLTNDVQLYQLQAKANFQYIHLENGAPIVQPEVRNLSTAVMIDNVEQTAIGGDGDFLDDFEVKGEVDELVWSPCFDGGEGEGSDQTQIQFQFYGKTSDDGDKGEGQFVDGGLTVKFGLAWEECSPNSSVKHAWGESRIDDWETCTYQDTTSNQTSRGIARDIGLRHGLGVRASHRH</sequence>
<proteinExistence type="predicted"/>
<dbReference type="HOGENOM" id="CLU_987052_0_0_1"/>
<dbReference type="KEGG" id="ela:UCREL1_662"/>
<keyword evidence="3" id="KW-1185">Reference proteome</keyword>
<dbReference type="AlphaFoldDB" id="M7T5W8"/>
<feature type="chain" id="PRO_5004085302" description="Secreted protein" evidence="1">
    <location>
        <begin position="21"/>
        <end position="282"/>
    </location>
</feature>
<dbReference type="EMBL" id="KB705478">
    <property type="protein sequence ID" value="EMR72288.1"/>
    <property type="molecule type" value="Genomic_DNA"/>
</dbReference>
<dbReference type="Proteomes" id="UP000012174">
    <property type="component" value="Unassembled WGS sequence"/>
</dbReference>
<gene>
    <name evidence="2" type="ORF">UCREL1_662</name>
</gene>
<evidence type="ECO:0008006" key="4">
    <source>
        <dbReference type="Google" id="ProtNLM"/>
    </source>
</evidence>
<name>M7T5W8_EUTLA</name>
<evidence type="ECO:0000313" key="3">
    <source>
        <dbReference type="Proteomes" id="UP000012174"/>
    </source>
</evidence>